<reference evidence="2 3" key="1">
    <citation type="submission" date="2020-03" db="EMBL/GenBank/DDBJ databases">
        <title>Draft Genome Sequence of Cudoniella acicularis.</title>
        <authorList>
            <person name="Buettner E."/>
            <person name="Kellner H."/>
        </authorList>
    </citation>
    <scope>NUCLEOTIDE SEQUENCE [LARGE SCALE GENOMIC DNA]</scope>
    <source>
        <strain evidence="2 3">DSM 108380</strain>
    </source>
</reference>
<dbReference type="EMBL" id="JAAMPI010000773">
    <property type="protein sequence ID" value="KAF4628712.1"/>
    <property type="molecule type" value="Genomic_DNA"/>
</dbReference>
<organism evidence="2 3">
    <name type="scientific">Cudoniella acicularis</name>
    <dbReference type="NCBI Taxonomy" id="354080"/>
    <lineage>
        <taxon>Eukaryota</taxon>
        <taxon>Fungi</taxon>
        <taxon>Dikarya</taxon>
        <taxon>Ascomycota</taxon>
        <taxon>Pezizomycotina</taxon>
        <taxon>Leotiomycetes</taxon>
        <taxon>Helotiales</taxon>
        <taxon>Tricladiaceae</taxon>
        <taxon>Cudoniella</taxon>
    </lineage>
</organism>
<evidence type="ECO:0008006" key="4">
    <source>
        <dbReference type="Google" id="ProtNLM"/>
    </source>
</evidence>
<dbReference type="AlphaFoldDB" id="A0A8H4REN8"/>
<name>A0A8H4REN8_9HELO</name>
<feature type="compositionally biased region" description="Polar residues" evidence="1">
    <location>
        <begin position="18"/>
        <end position="28"/>
    </location>
</feature>
<evidence type="ECO:0000313" key="3">
    <source>
        <dbReference type="Proteomes" id="UP000566819"/>
    </source>
</evidence>
<sequence>MSPGHPSSMTVARHHTNGLENTQKSTTMKLVGKTRRVLVKLNTLPRILTEDDGAVSGRRQFDSTPSKKVSSRKRNILRRLLNFTLKTSTTKPLTGSNVIQLTTLPDNYYKTSLILSTILSTAPTEESQSAIEDAQAAPLLALPDELLLKIFRTSNCPVSTTCFGLADKRLYNILKEARPRNLGLMTYDVCCDRKLWVSLLSWVPHSMTFCYKCHLFFEEREDHQPDGLGCIWNLYHRLCRERIENQRASFVVKH</sequence>
<evidence type="ECO:0000313" key="2">
    <source>
        <dbReference type="EMBL" id="KAF4628712.1"/>
    </source>
</evidence>
<comment type="caution">
    <text evidence="2">The sequence shown here is derived from an EMBL/GenBank/DDBJ whole genome shotgun (WGS) entry which is preliminary data.</text>
</comment>
<feature type="region of interest" description="Disordered" evidence="1">
    <location>
        <begin position="1"/>
        <end position="30"/>
    </location>
</feature>
<accession>A0A8H4REN8</accession>
<dbReference type="Proteomes" id="UP000566819">
    <property type="component" value="Unassembled WGS sequence"/>
</dbReference>
<protein>
    <recommendedName>
        <fullName evidence="4">F-box domain-containing protein</fullName>
    </recommendedName>
</protein>
<keyword evidence="3" id="KW-1185">Reference proteome</keyword>
<proteinExistence type="predicted"/>
<evidence type="ECO:0000256" key="1">
    <source>
        <dbReference type="SAM" id="MobiDB-lite"/>
    </source>
</evidence>
<feature type="compositionally biased region" description="Polar residues" evidence="1">
    <location>
        <begin position="1"/>
        <end position="10"/>
    </location>
</feature>
<gene>
    <name evidence="2" type="ORF">G7Y89_g9446</name>
</gene>